<evidence type="ECO:0000256" key="7">
    <source>
        <dbReference type="ARBA" id="ARBA00022989"/>
    </source>
</evidence>
<organism evidence="11 12">
    <name type="scientific">Phyllobacterium zundukense</name>
    <dbReference type="NCBI Taxonomy" id="1867719"/>
    <lineage>
        <taxon>Bacteria</taxon>
        <taxon>Pseudomonadati</taxon>
        <taxon>Pseudomonadota</taxon>
        <taxon>Alphaproteobacteria</taxon>
        <taxon>Hyphomicrobiales</taxon>
        <taxon>Phyllobacteriaceae</taxon>
        <taxon>Phyllobacterium</taxon>
    </lineage>
</organism>
<evidence type="ECO:0000313" key="11">
    <source>
        <dbReference type="EMBL" id="PIO43935.1"/>
    </source>
</evidence>
<dbReference type="OrthoDB" id="9787841at2"/>
<proteinExistence type="inferred from homology"/>
<evidence type="ECO:0000259" key="10">
    <source>
        <dbReference type="PROSITE" id="PS50928"/>
    </source>
</evidence>
<keyword evidence="6" id="KW-0029">Amino-acid transport</keyword>
<feature type="transmembrane region" description="Helical" evidence="9">
    <location>
        <begin position="51"/>
        <end position="75"/>
    </location>
</feature>
<dbReference type="NCBIfam" id="TIGR01726">
    <property type="entry name" value="HEQRo_perm_3TM"/>
    <property type="match status" value="1"/>
</dbReference>
<keyword evidence="7 9" id="KW-1133">Transmembrane helix</keyword>
<keyword evidence="5 9" id="KW-0812">Transmembrane</keyword>
<protein>
    <submittedName>
        <fullName evidence="11">Amino acid ABC transporter</fullName>
    </submittedName>
</protein>
<dbReference type="AlphaFoldDB" id="A0A2N9VWR7"/>
<dbReference type="PROSITE" id="PS50928">
    <property type="entry name" value="ABC_TM1"/>
    <property type="match status" value="1"/>
</dbReference>
<feature type="transmembrane region" description="Helical" evidence="9">
    <location>
        <begin position="18"/>
        <end position="39"/>
    </location>
</feature>
<dbReference type="PANTHER" id="PTHR30614">
    <property type="entry name" value="MEMBRANE COMPONENT OF AMINO ACID ABC TRANSPORTER"/>
    <property type="match status" value="1"/>
</dbReference>
<keyword evidence="8 9" id="KW-0472">Membrane</keyword>
<dbReference type="GO" id="GO:0022857">
    <property type="term" value="F:transmembrane transporter activity"/>
    <property type="evidence" value="ECO:0007669"/>
    <property type="project" value="InterPro"/>
</dbReference>
<evidence type="ECO:0000313" key="12">
    <source>
        <dbReference type="Proteomes" id="UP000232163"/>
    </source>
</evidence>
<evidence type="ECO:0000256" key="5">
    <source>
        <dbReference type="ARBA" id="ARBA00022692"/>
    </source>
</evidence>
<feature type="transmembrane region" description="Helical" evidence="9">
    <location>
        <begin position="96"/>
        <end position="121"/>
    </location>
</feature>
<evidence type="ECO:0000256" key="6">
    <source>
        <dbReference type="ARBA" id="ARBA00022970"/>
    </source>
</evidence>
<evidence type="ECO:0000256" key="9">
    <source>
        <dbReference type="RuleBase" id="RU363032"/>
    </source>
</evidence>
<dbReference type="EMBL" id="MZMT01000035">
    <property type="protein sequence ID" value="PIO43935.1"/>
    <property type="molecule type" value="Genomic_DNA"/>
</dbReference>
<keyword evidence="3 9" id="KW-0813">Transport</keyword>
<dbReference type="RefSeq" id="WP_100000906.1">
    <property type="nucleotide sequence ID" value="NZ_CP017940.1"/>
</dbReference>
<keyword evidence="4" id="KW-1003">Cell membrane</keyword>
<dbReference type="InterPro" id="IPR010065">
    <property type="entry name" value="AA_ABC_transptr_permease_3TM"/>
</dbReference>
<evidence type="ECO:0000256" key="3">
    <source>
        <dbReference type="ARBA" id="ARBA00022448"/>
    </source>
</evidence>
<sequence>MSDNAQNRGPSEKKDFPWWLLVAVAIAVVLGVAILVSPIYGQVFSTVSQGIWITVWVSLLAFFLASTLGLLLAVMSLSEHIAVRQIARFYVEIVRGIPLLVLLFYIAFVGAPAVVALWNFVTQPLQTSGVLDPLQVRDFSLLWRAIVALMLAYAAFLAEIFRAGIQAVDQGQIEAAKALGLKRFPRFRLIIMPQAIRTILPPYGNDFISMVKDSSLVSVLGVVDVTQMGKVYASGSFRFFETYSVIAYVYLILTISLSLCLRWVERRLGRTERG</sequence>
<dbReference type="Pfam" id="PF00528">
    <property type="entry name" value="BPD_transp_1"/>
    <property type="match status" value="1"/>
</dbReference>
<dbReference type="KEGG" id="pht:BLM14_19275"/>
<dbReference type="InterPro" id="IPR000515">
    <property type="entry name" value="MetI-like"/>
</dbReference>
<dbReference type="InterPro" id="IPR035906">
    <property type="entry name" value="MetI-like_sf"/>
</dbReference>
<evidence type="ECO:0000256" key="8">
    <source>
        <dbReference type="ARBA" id="ARBA00023136"/>
    </source>
</evidence>
<feature type="domain" description="ABC transmembrane type-1" evidence="10">
    <location>
        <begin position="51"/>
        <end position="261"/>
    </location>
</feature>
<dbReference type="GO" id="GO:0006865">
    <property type="term" value="P:amino acid transport"/>
    <property type="evidence" value="ECO:0007669"/>
    <property type="project" value="UniProtKB-KW"/>
</dbReference>
<comment type="similarity">
    <text evidence="2">Belongs to the binding-protein-dependent transport system permease family. HisMQ subfamily.</text>
</comment>
<comment type="caution">
    <text evidence="11">The sequence shown here is derived from an EMBL/GenBank/DDBJ whole genome shotgun (WGS) entry which is preliminary data.</text>
</comment>
<accession>A0A2N9VWR7</accession>
<dbReference type="SUPFAM" id="SSF161098">
    <property type="entry name" value="MetI-like"/>
    <property type="match status" value="1"/>
</dbReference>
<evidence type="ECO:0000256" key="1">
    <source>
        <dbReference type="ARBA" id="ARBA00004429"/>
    </source>
</evidence>
<dbReference type="PANTHER" id="PTHR30614:SF0">
    <property type="entry name" value="L-CYSTINE TRANSPORT SYSTEM PERMEASE PROTEIN TCYL"/>
    <property type="match status" value="1"/>
</dbReference>
<reference evidence="12" key="1">
    <citation type="journal article" date="2017" name="Int J Environ Stud">
        <title>Does the Miocene-Pliocene relict legume Oxytropis triphylla form nitrogen-fixing nodules with a combination of bacterial strains?</title>
        <authorList>
            <person name="Safronova V."/>
            <person name="Belimov A."/>
            <person name="Sazanova A."/>
            <person name="Kuznetsova I."/>
            <person name="Popova J."/>
            <person name="Andronov E."/>
            <person name="Verkhozina A."/>
            <person name="Tikhonovich I."/>
        </authorList>
    </citation>
    <scope>NUCLEOTIDE SEQUENCE [LARGE SCALE GENOMIC DNA]</scope>
    <source>
        <strain evidence="12">Tri-38</strain>
    </source>
</reference>
<dbReference type="GO" id="GO:0043190">
    <property type="term" value="C:ATP-binding cassette (ABC) transporter complex"/>
    <property type="evidence" value="ECO:0007669"/>
    <property type="project" value="InterPro"/>
</dbReference>
<evidence type="ECO:0000256" key="4">
    <source>
        <dbReference type="ARBA" id="ARBA00022475"/>
    </source>
</evidence>
<feature type="transmembrane region" description="Helical" evidence="9">
    <location>
        <begin position="141"/>
        <end position="161"/>
    </location>
</feature>
<dbReference type="CDD" id="cd06261">
    <property type="entry name" value="TM_PBP2"/>
    <property type="match status" value="1"/>
</dbReference>
<name>A0A2N9VWR7_9HYPH</name>
<comment type="subcellular location">
    <subcellularLocation>
        <location evidence="1">Cell inner membrane</location>
        <topology evidence="1">Multi-pass membrane protein</topology>
    </subcellularLocation>
    <subcellularLocation>
        <location evidence="9">Cell membrane</location>
        <topology evidence="9">Multi-pass membrane protein</topology>
    </subcellularLocation>
</comment>
<dbReference type="InterPro" id="IPR043429">
    <property type="entry name" value="ArtM/GltK/GlnP/TcyL/YhdX-like"/>
</dbReference>
<dbReference type="Proteomes" id="UP000232163">
    <property type="component" value="Unassembled WGS sequence"/>
</dbReference>
<keyword evidence="12" id="KW-1185">Reference proteome</keyword>
<evidence type="ECO:0000256" key="2">
    <source>
        <dbReference type="ARBA" id="ARBA00010072"/>
    </source>
</evidence>
<gene>
    <name evidence="11" type="ORF">B5P45_15270</name>
</gene>
<feature type="transmembrane region" description="Helical" evidence="9">
    <location>
        <begin position="245"/>
        <end position="264"/>
    </location>
</feature>
<dbReference type="Gene3D" id="1.10.3720.10">
    <property type="entry name" value="MetI-like"/>
    <property type="match status" value="1"/>
</dbReference>